<keyword evidence="3" id="KW-1185">Reference proteome</keyword>
<comment type="caution">
    <text evidence="2">The sequence shown here is derived from an EMBL/GenBank/DDBJ whole genome shotgun (WGS) entry which is preliminary data.</text>
</comment>
<dbReference type="Pfam" id="PF00498">
    <property type="entry name" value="FHA"/>
    <property type="match status" value="1"/>
</dbReference>
<dbReference type="InterPro" id="IPR029016">
    <property type="entry name" value="GAF-like_dom_sf"/>
</dbReference>
<dbReference type="AlphaFoldDB" id="A0A432Y7E1"/>
<dbReference type="PROSITE" id="PS50006">
    <property type="entry name" value="FHA_DOMAIN"/>
    <property type="match status" value="1"/>
</dbReference>
<proteinExistence type="predicted"/>
<dbReference type="PANTHER" id="PTHR23308">
    <property type="entry name" value="NUCLEAR INHIBITOR OF PROTEIN PHOSPHATASE-1"/>
    <property type="match status" value="1"/>
</dbReference>
<evidence type="ECO:0000259" key="1">
    <source>
        <dbReference type="PROSITE" id="PS50006"/>
    </source>
</evidence>
<dbReference type="RefSeq" id="WP_126772541.1">
    <property type="nucleotide sequence ID" value="NZ_JANQBU010000001.1"/>
</dbReference>
<dbReference type="OrthoDB" id="5953293at2"/>
<dbReference type="EMBL" id="PIPX01000001">
    <property type="protein sequence ID" value="RUO56863.1"/>
    <property type="molecule type" value="Genomic_DNA"/>
</dbReference>
<sequence>MPALFDCVYQNRFAPRISLFEAKSYVVGRDPECDIVIEHPTVSRRHCVMTFHDGQWRIQDLQSTNGLNFLGKRHSKLALEQRLVFQLGSVTCVLQAKNAQELTVNLNRRIWGQQQLRAFNTRWRNQHDVAALLPALQFNLAQILGSDRCAVLLFNATHEATLASDFPGWMKTSDFDGTTTLINAAVKNRRPYVVNNALLHEQLKHRASVQKAQIKAAFAYPIEVEGKVIAVIYADSLEDQHYFTDHDIDLIDNFSSMLAFQLQLKSLDQQLDVLAAAATSLAV</sequence>
<dbReference type="CDD" id="cd00060">
    <property type="entry name" value="FHA"/>
    <property type="match status" value="1"/>
</dbReference>
<dbReference type="SMART" id="SM00240">
    <property type="entry name" value="FHA"/>
    <property type="match status" value="1"/>
</dbReference>
<accession>A0A432Y7E1</accession>
<dbReference type="InterPro" id="IPR000253">
    <property type="entry name" value="FHA_dom"/>
</dbReference>
<dbReference type="SMART" id="SM00065">
    <property type="entry name" value="GAF"/>
    <property type="match status" value="1"/>
</dbReference>
<dbReference type="Proteomes" id="UP000287649">
    <property type="component" value="Unassembled WGS sequence"/>
</dbReference>
<evidence type="ECO:0000313" key="2">
    <source>
        <dbReference type="EMBL" id="RUO56863.1"/>
    </source>
</evidence>
<dbReference type="InterPro" id="IPR050923">
    <property type="entry name" value="Cell_Proc_Reg/RNA_Proc"/>
</dbReference>
<gene>
    <name evidence="2" type="ORF">CWI70_09060</name>
</gene>
<feature type="domain" description="FHA" evidence="1">
    <location>
        <begin position="25"/>
        <end position="74"/>
    </location>
</feature>
<protein>
    <recommendedName>
        <fullName evidence="1">FHA domain-containing protein</fullName>
    </recommendedName>
</protein>
<dbReference type="SUPFAM" id="SSF49879">
    <property type="entry name" value="SMAD/FHA domain"/>
    <property type="match status" value="1"/>
</dbReference>
<dbReference type="InterPro" id="IPR008984">
    <property type="entry name" value="SMAD_FHA_dom_sf"/>
</dbReference>
<dbReference type="Gene3D" id="3.30.450.40">
    <property type="match status" value="1"/>
</dbReference>
<dbReference type="InterPro" id="IPR003018">
    <property type="entry name" value="GAF"/>
</dbReference>
<evidence type="ECO:0000313" key="3">
    <source>
        <dbReference type="Proteomes" id="UP000287649"/>
    </source>
</evidence>
<name>A0A432Y7E1_9GAMM</name>
<dbReference type="Pfam" id="PF01590">
    <property type="entry name" value="GAF"/>
    <property type="match status" value="1"/>
</dbReference>
<dbReference type="Gene3D" id="2.60.200.20">
    <property type="match status" value="1"/>
</dbReference>
<organism evidence="2 3">
    <name type="scientific">Pseudidiomarina homiensis</name>
    <dbReference type="NCBI Taxonomy" id="364198"/>
    <lineage>
        <taxon>Bacteria</taxon>
        <taxon>Pseudomonadati</taxon>
        <taxon>Pseudomonadota</taxon>
        <taxon>Gammaproteobacteria</taxon>
        <taxon>Alteromonadales</taxon>
        <taxon>Idiomarinaceae</taxon>
        <taxon>Pseudidiomarina</taxon>
    </lineage>
</organism>
<dbReference type="SUPFAM" id="SSF55781">
    <property type="entry name" value="GAF domain-like"/>
    <property type="match status" value="1"/>
</dbReference>
<reference evidence="3" key="1">
    <citation type="journal article" date="2018" name="Front. Microbiol.">
        <title>Genome-Based Analysis Reveals the Taxonomy and Diversity of the Family Idiomarinaceae.</title>
        <authorList>
            <person name="Liu Y."/>
            <person name="Lai Q."/>
            <person name="Shao Z."/>
        </authorList>
    </citation>
    <scope>NUCLEOTIDE SEQUENCE [LARGE SCALE GENOMIC DNA]</scope>
    <source>
        <strain evidence="3">PO-M2</strain>
    </source>
</reference>